<sequence>MPTQFMDVKETAEYLNMSVAWVYREAPSLGLVPYKFGRGRNAKIQFKISDVQAWLKQQKLG</sequence>
<name>A0AB39RVJ5_9ACTN</name>
<proteinExistence type="predicted"/>
<accession>A0AB39RVJ5</accession>
<dbReference type="EMBL" id="CP163443">
    <property type="protein sequence ID" value="XDQ58088.1"/>
    <property type="molecule type" value="Genomic_DNA"/>
</dbReference>
<evidence type="ECO:0000313" key="2">
    <source>
        <dbReference type="EMBL" id="XDQ58088.1"/>
    </source>
</evidence>
<dbReference type="InterPro" id="IPR041657">
    <property type="entry name" value="HTH_17"/>
</dbReference>
<dbReference type="RefSeq" id="WP_097287580.1">
    <property type="nucleotide sequence ID" value="NZ_CP163443.1"/>
</dbReference>
<reference evidence="2" key="1">
    <citation type="submission" date="2024-07" db="EMBL/GenBank/DDBJ databases">
        <authorList>
            <person name="Yu S.T."/>
        </authorList>
    </citation>
    <scope>NUCLEOTIDE SEQUENCE</scope>
    <source>
        <strain evidence="2">R41</strain>
    </source>
</reference>
<protein>
    <submittedName>
        <fullName evidence="2">Helix-turn-helix domain-containing protein</fullName>
    </submittedName>
</protein>
<dbReference type="AlphaFoldDB" id="A0AB39RVJ5"/>
<organism evidence="2">
    <name type="scientific">Streptomyces sp. R41</name>
    <dbReference type="NCBI Taxonomy" id="3238632"/>
    <lineage>
        <taxon>Bacteria</taxon>
        <taxon>Bacillati</taxon>
        <taxon>Actinomycetota</taxon>
        <taxon>Actinomycetes</taxon>
        <taxon>Kitasatosporales</taxon>
        <taxon>Streptomycetaceae</taxon>
        <taxon>Streptomyces</taxon>
    </lineage>
</organism>
<gene>
    <name evidence="2" type="ORF">AB5J53_43805</name>
</gene>
<evidence type="ECO:0000259" key="1">
    <source>
        <dbReference type="Pfam" id="PF12728"/>
    </source>
</evidence>
<dbReference type="Pfam" id="PF12728">
    <property type="entry name" value="HTH_17"/>
    <property type="match status" value="1"/>
</dbReference>
<feature type="domain" description="Helix-turn-helix" evidence="1">
    <location>
        <begin position="5"/>
        <end position="58"/>
    </location>
</feature>